<feature type="region of interest" description="Disordered" evidence="1">
    <location>
        <begin position="1"/>
        <end position="34"/>
    </location>
</feature>
<comment type="caution">
    <text evidence="2">The sequence shown here is derived from an EMBL/GenBank/DDBJ whole genome shotgun (WGS) entry which is preliminary data.</text>
</comment>
<evidence type="ECO:0000256" key="1">
    <source>
        <dbReference type="SAM" id="MobiDB-lite"/>
    </source>
</evidence>
<organism evidence="2 3">
    <name type="scientific">Favolaschia claudopus</name>
    <dbReference type="NCBI Taxonomy" id="2862362"/>
    <lineage>
        <taxon>Eukaryota</taxon>
        <taxon>Fungi</taxon>
        <taxon>Dikarya</taxon>
        <taxon>Basidiomycota</taxon>
        <taxon>Agaricomycotina</taxon>
        <taxon>Agaricomycetes</taxon>
        <taxon>Agaricomycetidae</taxon>
        <taxon>Agaricales</taxon>
        <taxon>Marasmiineae</taxon>
        <taxon>Mycenaceae</taxon>
        <taxon>Favolaschia</taxon>
    </lineage>
</organism>
<protein>
    <submittedName>
        <fullName evidence="2">Uncharacterized protein</fullName>
    </submittedName>
</protein>
<name>A0AAV9ZYS1_9AGAR</name>
<feature type="region of interest" description="Disordered" evidence="1">
    <location>
        <begin position="88"/>
        <end position="147"/>
    </location>
</feature>
<dbReference type="Proteomes" id="UP001362999">
    <property type="component" value="Unassembled WGS sequence"/>
</dbReference>
<dbReference type="EMBL" id="JAWWNJ010000097">
    <property type="protein sequence ID" value="KAK6996425.1"/>
    <property type="molecule type" value="Genomic_DNA"/>
</dbReference>
<proteinExistence type="predicted"/>
<sequence length="424" mass="47288">MNPHNCSNHCLSIPDRPLTPRRLPQIRPRTSTQPYPMTTEARVTIKKYGQSKNNKGEGVRVNGDGVRVTTCFLPPSTNHRLCTTKPQTLNYNVPRRRGRPPKPKDPSAAPADTKVITLPASSSLTVSMDTAGTSTQPSPPVIERGRPRLPKPIAQDAPNVAEPEDLWDLWAALSFPRASTPAPSSDAGVAYTQQPVDDLFHMKDPFESQDMDLGSDKEEGYEWVGTVGGVKWANQPGPKVLGDSLALSTPAVEQAQTHRTPPPSPFYRAVLPDYPRPLIPRNWVPPQGSIYHTVEIRIRLVGSLRWMYTVPDEFEFVVRPGGMFNFWRGLQGIWVAIEKQWSWRGYAFVNMRNDELREETTVMFPASYVEMPAAPMNMRWIAAQLEATTLQYPLAPAVGPALYHDIVLTDPISSVFVFPPVTTF</sequence>
<accession>A0AAV9ZYS1</accession>
<feature type="compositionally biased region" description="Polar residues" evidence="1">
    <location>
        <begin position="1"/>
        <end position="10"/>
    </location>
</feature>
<reference evidence="2 3" key="1">
    <citation type="journal article" date="2024" name="J Genomics">
        <title>Draft genome sequencing and assembly of Favolaschia claudopus CIRM-BRFM 2984 isolated from oak limbs.</title>
        <authorList>
            <person name="Navarro D."/>
            <person name="Drula E."/>
            <person name="Chaduli D."/>
            <person name="Cazenave R."/>
            <person name="Ahrendt S."/>
            <person name="Wang J."/>
            <person name="Lipzen A."/>
            <person name="Daum C."/>
            <person name="Barry K."/>
            <person name="Grigoriev I.V."/>
            <person name="Favel A."/>
            <person name="Rosso M.N."/>
            <person name="Martin F."/>
        </authorList>
    </citation>
    <scope>NUCLEOTIDE SEQUENCE [LARGE SCALE GENOMIC DNA]</scope>
    <source>
        <strain evidence="2 3">CIRM-BRFM 2984</strain>
    </source>
</reference>
<dbReference type="AlphaFoldDB" id="A0AAV9ZYS1"/>
<evidence type="ECO:0000313" key="2">
    <source>
        <dbReference type="EMBL" id="KAK6996425.1"/>
    </source>
</evidence>
<evidence type="ECO:0000313" key="3">
    <source>
        <dbReference type="Proteomes" id="UP001362999"/>
    </source>
</evidence>
<feature type="compositionally biased region" description="Polar residues" evidence="1">
    <location>
        <begin position="119"/>
        <end position="136"/>
    </location>
</feature>
<gene>
    <name evidence="2" type="ORF">R3P38DRAFT_3222040</name>
</gene>
<keyword evidence="3" id="KW-1185">Reference proteome</keyword>